<reference evidence="1 2" key="1">
    <citation type="journal article" date="2016" name="Sci. Rep.">
        <title>Draft genome sequencing and secretome analysis of fungal phytopathogen Ascochyta rabiei provides insight into the necrotrophic effector repertoire.</title>
        <authorList>
            <person name="Verma S."/>
            <person name="Gazara R.K."/>
            <person name="Nizam S."/>
            <person name="Parween S."/>
            <person name="Chattopadhyay D."/>
            <person name="Verma P.K."/>
        </authorList>
    </citation>
    <scope>NUCLEOTIDE SEQUENCE [LARGE SCALE GENOMIC DNA]</scope>
    <source>
        <strain evidence="1 2">ArDII</strain>
    </source>
</reference>
<dbReference type="InterPro" id="IPR021838">
    <property type="entry name" value="DUF3431"/>
</dbReference>
<evidence type="ECO:0000313" key="2">
    <source>
        <dbReference type="Proteomes" id="UP000076837"/>
    </source>
</evidence>
<keyword evidence="2" id="KW-1185">Reference proteome</keyword>
<dbReference type="PANTHER" id="PTHR37490:SF2">
    <property type="match status" value="1"/>
</dbReference>
<name>A0A163H1U1_DIDRA</name>
<evidence type="ECO:0000313" key="1">
    <source>
        <dbReference type="EMBL" id="KZM25116.1"/>
    </source>
</evidence>
<dbReference type="EMBL" id="JYNV01000138">
    <property type="protein sequence ID" value="KZM25116.1"/>
    <property type="molecule type" value="Genomic_DNA"/>
</dbReference>
<dbReference type="STRING" id="5454.A0A163H1U1"/>
<comment type="caution">
    <text evidence="1">The sequence shown here is derived from an EMBL/GenBank/DDBJ whole genome shotgun (WGS) entry which is preliminary data.</text>
</comment>
<protein>
    <submittedName>
        <fullName evidence="1">Uncharacterized protein</fullName>
    </submittedName>
</protein>
<dbReference type="Proteomes" id="UP000076837">
    <property type="component" value="Unassembled WGS sequence"/>
</dbReference>
<dbReference type="Pfam" id="PF11913">
    <property type="entry name" value="DUF3431"/>
    <property type="match status" value="1"/>
</dbReference>
<accession>A0A163H1U1</accession>
<proteinExistence type="predicted"/>
<gene>
    <name evidence="1" type="ORF">ST47_g3739</name>
</gene>
<dbReference type="AlphaFoldDB" id="A0A163H1U1"/>
<sequence>MRGRIATVLAALLFLTIIYLCTPKSAYPLHIPGGYPYVKPKTPAIYAPTPNPPSTTPPPKKVIVKVQLPGEDLSWLLKLLPEWRNQVITLDLKFARLHDGAQRVDSGRIADAYLSWIVTNYANLAETMVFVAPALAQQEADAMKWRLPNQELISAIQHVRIEEVRKQGFAPLSCAAGTACQEAISPLREPPDEFRTLEVRMAKAWEGLFNNTLVPAELASPGGSEFVVAKEQVLKRSVEEYTRYWEWLARTKMDDDSAGALVQRLWHVIFGRASVWCPGAKECECGVFGRC</sequence>
<dbReference type="PANTHER" id="PTHR37490">
    <property type="entry name" value="EXPRESSED PROTEIN"/>
    <property type="match status" value="1"/>
</dbReference>
<organism evidence="1 2">
    <name type="scientific">Didymella rabiei</name>
    <name type="common">Chickpea ascochyta blight fungus</name>
    <name type="synonym">Mycosphaerella rabiei</name>
    <dbReference type="NCBI Taxonomy" id="5454"/>
    <lineage>
        <taxon>Eukaryota</taxon>
        <taxon>Fungi</taxon>
        <taxon>Dikarya</taxon>
        <taxon>Ascomycota</taxon>
        <taxon>Pezizomycotina</taxon>
        <taxon>Dothideomycetes</taxon>
        <taxon>Pleosporomycetidae</taxon>
        <taxon>Pleosporales</taxon>
        <taxon>Pleosporineae</taxon>
        <taxon>Didymellaceae</taxon>
        <taxon>Ascochyta</taxon>
    </lineage>
</organism>
<dbReference type="OrthoDB" id="426718at2759"/>